<reference evidence="1 2" key="1">
    <citation type="journal article" date="2012" name="Front. Microbiol.">
        <title>Redundancy and modularity in membrane-associated dissimilatory nitrate reduction in Bacillus.</title>
        <authorList>
            <person name="Heylen K."/>
            <person name="Keltjens J."/>
        </authorList>
    </citation>
    <scope>NUCLEOTIDE SEQUENCE [LARGE SCALE GENOMIC DNA]</scope>
    <source>
        <strain evidence="1 2">LMG 9581</strain>
    </source>
</reference>
<gene>
    <name evidence="1" type="ORF">BAZO_08681</name>
</gene>
<dbReference type="EMBL" id="AJLR01000047">
    <property type="protein sequence ID" value="EKN67437.1"/>
    <property type="molecule type" value="Genomic_DNA"/>
</dbReference>
<keyword evidence="2" id="KW-1185">Reference proteome</keyword>
<dbReference type="Proteomes" id="UP000006315">
    <property type="component" value="Unassembled WGS sequence"/>
</dbReference>
<protein>
    <recommendedName>
        <fullName evidence="3">DUF2507 domain-containing protein</fullName>
    </recommendedName>
</protein>
<organism evidence="1 2">
    <name type="scientific">Schinkia azotoformans LMG 9581</name>
    <dbReference type="NCBI Taxonomy" id="1131731"/>
    <lineage>
        <taxon>Bacteria</taxon>
        <taxon>Bacillati</taxon>
        <taxon>Bacillota</taxon>
        <taxon>Bacilli</taxon>
        <taxon>Bacillales</taxon>
        <taxon>Bacillaceae</taxon>
        <taxon>Calidifontibacillus/Schinkia group</taxon>
        <taxon>Schinkia</taxon>
    </lineage>
</organism>
<comment type="caution">
    <text evidence="1">The sequence shown here is derived from an EMBL/GenBank/DDBJ whole genome shotgun (WGS) entry which is preliminary data.</text>
</comment>
<dbReference type="PATRIC" id="fig|1131731.3.peg.1815"/>
<dbReference type="GeneID" id="89468535"/>
<dbReference type="InterPro" id="IPR019642">
    <property type="entry name" value="DUF2507"/>
</dbReference>
<dbReference type="SUPFAM" id="SSF111126">
    <property type="entry name" value="Ligand-binding domain in the NO signalling and Golgi transport"/>
    <property type="match status" value="1"/>
</dbReference>
<evidence type="ECO:0008006" key="3">
    <source>
        <dbReference type="Google" id="ProtNLM"/>
    </source>
</evidence>
<accession>K6D4K0</accession>
<evidence type="ECO:0000313" key="2">
    <source>
        <dbReference type="Proteomes" id="UP000006315"/>
    </source>
</evidence>
<dbReference type="InterPro" id="IPR024096">
    <property type="entry name" value="NO_sig/Golgi_transp_ligand-bd"/>
</dbReference>
<dbReference type="Pfam" id="PF10702">
    <property type="entry name" value="DUF2507"/>
    <property type="match status" value="1"/>
</dbReference>
<dbReference type="STRING" id="1131731.BAZO_08681"/>
<sequence length="145" mass="16945">MFNKRLKENNDINLTQLTIPAFGYELVRETLLKDILGKDYKSILYWGGKNLARKHPLETIQEIIDFFESAGLGTLKVTKENKNEMIFELTSDLITNRFARDSEYSYQLEAGFLAEQLQNIMGNEAETMEQQKKRLNTIIFTVQWE</sequence>
<evidence type="ECO:0000313" key="1">
    <source>
        <dbReference type="EMBL" id="EKN67437.1"/>
    </source>
</evidence>
<dbReference type="AlphaFoldDB" id="K6D4K0"/>
<name>K6D4K0_SCHAZ</name>
<proteinExistence type="predicted"/>
<dbReference type="RefSeq" id="WP_003331009.1">
    <property type="nucleotide sequence ID" value="NZ_AJLR01000047.1"/>
</dbReference>
<dbReference type="Gene3D" id="3.30.1380.20">
    <property type="entry name" value="Trafficking protein particle complex subunit 3"/>
    <property type="match status" value="1"/>
</dbReference>